<dbReference type="Pfam" id="PF08522">
    <property type="entry name" value="BT_3987-like_N"/>
    <property type="match status" value="1"/>
</dbReference>
<feature type="chain" id="PRO_5017578989" evidence="1">
    <location>
        <begin position="23"/>
        <end position="382"/>
    </location>
</feature>
<dbReference type="Proteomes" id="UP000260759">
    <property type="component" value="Unassembled WGS sequence"/>
</dbReference>
<protein>
    <submittedName>
        <fullName evidence="3">DUF1735 domain-containing protein</fullName>
    </submittedName>
</protein>
<dbReference type="EMBL" id="QSVA01000016">
    <property type="protein sequence ID" value="RGN91658.1"/>
    <property type="molecule type" value="Genomic_DNA"/>
</dbReference>
<organism evidence="3 4">
    <name type="scientific">Bacteroides uniformis</name>
    <dbReference type="NCBI Taxonomy" id="820"/>
    <lineage>
        <taxon>Bacteria</taxon>
        <taxon>Pseudomonadati</taxon>
        <taxon>Bacteroidota</taxon>
        <taxon>Bacteroidia</taxon>
        <taxon>Bacteroidales</taxon>
        <taxon>Bacteroidaceae</taxon>
        <taxon>Bacteroides</taxon>
    </lineage>
</organism>
<evidence type="ECO:0000259" key="2">
    <source>
        <dbReference type="Pfam" id="PF08522"/>
    </source>
</evidence>
<dbReference type="Pfam" id="PF13385">
    <property type="entry name" value="Laminin_G_3"/>
    <property type="match status" value="1"/>
</dbReference>
<dbReference type="PROSITE" id="PS51257">
    <property type="entry name" value="PROKAR_LIPOPROTEIN"/>
    <property type="match status" value="1"/>
</dbReference>
<keyword evidence="1" id="KW-0732">Signal</keyword>
<dbReference type="SUPFAM" id="SSF49899">
    <property type="entry name" value="Concanavalin A-like lectins/glucanases"/>
    <property type="match status" value="1"/>
</dbReference>
<evidence type="ECO:0000313" key="3">
    <source>
        <dbReference type="EMBL" id="RGN91658.1"/>
    </source>
</evidence>
<proteinExistence type="predicted"/>
<dbReference type="InterPro" id="IPR013728">
    <property type="entry name" value="BT_3987-like_N"/>
</dbReference>
<dbReference type="InterPro" id="IPR013320">
    <property type="entry name" value="ConA-like_dom_sf"/>
</dbReference>
<dbReference type="GO" id="GO:0005975">
    <property type="term" value="P:carbohydrate metabolic process"/>
    <property type="evidence" value="ECO:0007669"/>
    <property type="project" value="UniProtKB-ARBA"/>
</dbReference>
<gene>
    <name evidence="3" type="ORF">DXB37_15890</name>
</gene>
<dbReference type="GO" id="GO:0004553">
    <property type="term" value="F:hydrolase activity, hydrolyzing O-glycosyl compounds"/>
    <property type="evidence" value="ECO:0007669"/>
    <property type="project" value="UniProtKB-ARBA"/>
</dbReference>
<dbReference type="Gene3D" id="2.60.120.200">
    <property type="match status" value="1"/>
</dbReference>
<feature type="signal peptide" evidence="1">
    <location>
        <begin position="1"/>
        <end position="22"/>
    </location>
</feature>
<evidence type="ECO:0000313" key="4">
    <source>
        <dbReference type="Proteomes" id="UP000260759"/>
    </source>
</evidence>
<accession>A0A3E5ES78</accession>
<sequence>MKLKNLYLVSMALLAGALASCSDDVENFDNQLYINASVKTSTVLLKSTVPTTEGQFQLSMAKPVEHDITATLKVDASLVSVYNEAYYDNAEMLPEGHYALENEQVAIPAGTILSDVVSVKFSKLDELDREKVYVLPVTVAQANISVLQSASTMYYVLKGAALINTVPNMTKNSVFVTWNNPDVVNHMKQFTAECLVRFDKFGKLISSIMGIEGHFLLRVGDAGIADNQLQIAASPNLTSSDLAIPTGEWLHIAMTFNEGDVTVYYNGKQVYAGHTNMSEVNWGQTQTNEGNGFWIGHSYNYDRWLEGNISEVRIWNKVLTKEEINAKDHFYEVAPDSEGLVSYWKFDEGAGTSIRDYSGNENHATAVNALTWNAVELPAKAK</sequence>
<comment type="caution">
    <text evidence="3">The sequence shown here is derived from an EMBL/GenBank/DDBJ whole genome shotgun (WGS) entry which is preliminary data.</text>
</comment>
<evidence type="ECO:0000256" key="1">
    <source>
        <dbReference type="SAM" id="SignalP"/>
    </source>
</evidence>
<name>A0A3E5ES78_BACUN</name>
<dbReference type="AlphaFoldDB" id="A0A3E5ES78"/>
<reference evidence="3 4" key="1">
    <citation type="submission" date="2018-08" db="EMBL/GenBank/DDBJ databases">
        <title>A genome reference for cultivated species of the human gut microbiota.</title>
        <authorList>
            <person name="Zou Y."/>
            <person name="Xue W."/>
            <person name="Luo G."/>
        </authorList>
    </citation>
    <scope>NUCLEOTIDE SEQUENCE [LARGE SCALE GENOMIC DNA]</scope>
    <source>
        <strain evidence="3 4">OM03-4</strain>
    </source>
</reference>
<dbReference type="RefSeq" id="WP_117601117.1">
    <property type="nucleotide sequence ID" value="NZ_JBCHFJ010000004.1"/>
</dbReference>
<dbReference type="Gene3D" id="2.60.40.1740">
    <property type="entry name" value="hypothetical protein (bacova_03559)"/>
    <property type="match status" value="1"/>
</dbReference>
<feature type="domain" description="BT-3987-like N-terminal" evidence="2">
    <location>
        <begin position="28"/>
        <end position="144"/>
    </location>
</feature>